<reference evidence="1 2" key="1">
    <citation type="submission" date="2018-06" db="EMBL/GenBank/DDBJ databases">
        <authorList>
            <consortium name="Pathogen Informatics"/>
            <person name="Doyle S."/>
        </authorList>
    </citation>
    <scope>NUCLEOTIDE SEQUENCE [LARGE SCALE GENOMIC DNA]</scope>
    <source>
        <strain evidence="1 2">NCTC1659</strain>
    </source>
</reference>
<evidence type="ECO:0008006" key="3">
    <source>
        <dbReference type="Google" id="ProtNLM"/>
    </source>
</evidence>
<accession>A0A1V4B2Z6</accession>
<sequence length="137" mass="16111">MNNWFDDEDNTEFVEVKKSYSDQELITLLRNEGYSPVKLLKKGGIVFQAEGTNYLIINQQDTLQIVVTFNDADHIDYEQLNEWNSEYRFTRAYINKDIGLVHLDNDLDLRAGVSEQQIIRFIAKFRMMLHAFKEKLG</sequence>
<evidence type="ECO:0000313" key="1">
    <source>
        <dbReference type="EMBL" id="STO58904.1"/>
    </source>
</evidence>
<dbReference type="Pfam" id="PF10722">
    <property type="entry name" value="YbjN"/>
    <property type="match status" value="1"/>
</dbReference>
<dbReference type="STRING" id="733.B0186_02770"/>
<dbReference type="EMBL" id="UGHF01000001">
    <property type="protein sequence ID" value="STO58904.1"/>
    <property type="molecule type" value="Genomic_DNA"/>
</dbReference>
<protein>
    <recommendedName>
        <fullName evidence="3">YbjN domain-containing protein</fullName>
    </recommendedName>
</protein>
<dbReference type="AlphaFoldDB" id="A0A1V4B2Z6"/>
<gene>
    <name evidence="1" type="ORF">NCTC1659_00122</name>
</gene>
<dbReference type="RefSeq" id="WP_158077948.1">
    <property type="nucleotide sequence ID" value="NZ_MUXZ01000007.1"/>
</dbReference>
<organism evidence="1 2">
    <name type="scientific">Canicola haemoglobinophilus</name>
    <dbReference type="NCBI Taxonomy" id="733"/>
    <lineage>
        <taxon>Bacteria</taxon>
        <taxon>Pseudomonadati</taxon>
        <taxon>Pseudomonadota</taxon>
        <taxon>Gammaproteobacteria</taxon>
        <taxon>Pasteurellales</taxon>
        <taxon>Pasteurellaceae</taxon>
        <taxon>Canicola</taxon>
    </lineage>
</organism>
<proteinExistence type="predicted"/>
<evidence type="ECO:0000313" key="2">
    <source>
        <dbReference type="Proteomes" id="UP000254329"/>
    </source>
</evidence>
<keyword evidence="2" id="KW-1185">Reference proteome</keyword>
<name>A0A1V4B2Z6_9PAST</name>
<dbReference type="InterPro" id="IPR019660">
    <property type="entry name" value="Put_sensory_transdc_reg_YbjN"/>
</dbReference>
<dbReference type="Proteomes" id="UP000254329">
    <property type="component" value="Unassembled WGS sequence"/>
</dbReference>